<dbReference type="Proteomes" id="UP000823894">
    <property type="component" value="Unassembled WGS sequence"/>
</dbReference>
<reference evidence="2" key="2">
    <citation type="submission" date="2021-04" db="EMBL/GenBank/DDBJ databases">
        <authorList>
            <person name="Gilroy R."/>
        </authorList>
    </citation>
    <scope>NUCLEOTIDE SEQUENCE</scope>
    <source>
        <strain evidence="2">ChiGjej1B1-1692</strain>
    </source>
</reference>
<comment type="caution">
    <text evidence="2">The sequence shown here is derived from an EMBL/GenBank/DDBJ whole genome shotgun (WGS) entry which is preliminary data.</text>
</comment>
<evidence type="ECO:0000256" key="1">
    <source>
        <dbReference type="SAM" id="Phobius"/>
    </source>
</evidence>
<gene>
    <name evidence="2" type="ORF">H9757_06360</name>
</gene>
<accession>A0A9D2NW74</accession>
<evidence type="ECO:0000313" key="2">
    <source>
        <dbReference type="EMBL" id="HJC38666.1"/>
    </source>
</evidence>
<feature type="transmembrane region" description="Helical" evidence="1">
    <location>
        <begin position="20"/>
        <end position="47"/>
    </location>
</feature>
<keyword evidence="1" id="KW-0472">Membrane</keyword>
<reference evidence="2" key="1">
    <citation type="journal article" date="2021" name="PeerJ">
        <title>Extensive microbial diversity within the chicken gut microbiome revealed by metagenomics and culture.</title>
        <authorList>
            <person name="Gilroy R."/>
            <person name="Ravi A."/>
            <person name="Getino M."/>
            <person name="Pursley I."/>
            <person name="Horton D.L."/>
            <person name="Alikhan N.F."/>
            <person name="Baker D."/>
            <person name="Gharbi K."/>
            <person name="Hall N."/>
            <person name="Watson M."/>
            <person name="Adriaenssens E.M."/>
            <person name="Foster-Nyarko E."/>
            <person name="Jarju S."/>
            <person name="Secka A."/>
            <person name="Antonio M."/>
            <person name="Oren A."/>
            <person name="Chaudhuri R.R."/>
            <person name="La Ragione R."/>
            <person name="Hildebrand F."/>
            <person name="Pallen M.J."/>
        </authorList>
    </citation>
    <scope>NUCLEOTIDE SEQUENCE</scope>
    <source>
        <strain evidence="2">ChiGjej1B1-1692</strain>
    </source>
</reference>
<feature type="transmembrane region" description="Helical" evidence="1">
    <location>
        <begin position="67"/>
        <end position="100"/>
    </location>
</feature>
<proteinExistence type="predicted"/>
<keyword evidence="1" id="KW-0812">Transmembrane</keyword>
<feature type="transmembrane region" description="Helical" evidence="1">
    <location>
        <begin position="137"/>
        <end position="157"/>
    </location>
</feature>
<protein>
    <submittedName>
        <fullName evidence="2">Uncharacterized protein</fullName>
    </submittedName>
</protein>
<evidence type="ECO:0000313" key="3">
    <source>
        <dbReference type="Proteomes" id="UP000823894"/>
    </source>
</evidence>
<sequence>MKQSSFYQFYDRAEDIRHKFISALPVIVFFLLMFYSVIFLFGTQYVMVVSLATLLFQVNYKKQHSFVSLLALIAQQMILLVLAHIATLHLAFCLILNLVVPFWLIFSKSSQFNQLGYFSSLMTFTFLQLMHMDWNGFVTQLEAMAFCCAVFFAAVLIN</sequence>
<keyword evidence="1" id="KW-1133">Transmembrane helix</keyword>
<dbReference type="EMBL" id="DWWK01000094">
    <property type="protein sequence ID" value="HJC38666.1"/>
    <property type="molecule type" value="Genomic_DNA"/>
</dbReference>
<organism evidence="2 3">
    <name type="scientific">Candidatus Mediterraneibacter faecigallinarum</name>
    <dbReference type="NCBI Taxonomy" id="2838669"/>
    <lineage>
        <taxon>Bacteria</taxon>
        <taxon>Bacillati</taxon>
        <taxon>Bacillota</taxon>
        <taxon>Clostridia</taxon>
        <taxon>Lachnospirales</taxon>
        <taxon>Lachnospiraceae</taxon>
        <taxon>Mediterraneibacter</taxon>
    </lineage>
</organism>
<name>A0A9D2NW74_9FIRM</name>
<dbReference type="AlphaFoldDB" id="A0A9D2NW74"/>